<evidence type="ECO:0000259" key="1">
    <source>
        <dbReference type="Pfam" id="PF05193"/>
    </source>
</evidence>
<reference evidence="3" key="1">
    <citation type="journal article" date="2019" name="Int. J. Syst. Evol. Microbiol.">
        <title>The Global Catalogue of Microorganisms (GCM) 10K type strain sequencing project: providing services to taxonomists for standard genome sequencing and annotation.</title>
        <authorList>
            <consortium name="The Broad Institute Genomics Platform"/>
            <consortium name="The Broad Institute Genome Sequencing Center for Infectious Disease"/>
            <person name="Wu L."/>
            <person name="Ma J."/>
        </authorList>
    </citation>
    <scope>NUCLEOTIDE SEQUENCE [LARGE SCALE GENOMIC DNA]</scope>
    <source>
        <strain evidence="3">JCM 31920</strain>
    </source>
</reference>
<name>A0ABP8LP29_9BACT</name>
<dbReference type="SUPFAM" id="SSF63411">
    <property type="entry name" value="LuxS/MPP-like metallohydrolase"/>
    <property type="match status" value="2"/>
</dbReference>
<dbReference type="InterPro" id="IPR011249">
    <property type="entry name" value="Metalloenz_LuxS/M16"/>
</dbReference>
<evidence type="ECO:0000313" key="2">
    <source>
        <dbReference type="EMBL" id="GAA4433439.1"/>
    </source>
</evidence>
<dbReference type="PANTHER" id="PTHR11851">
    <property type="entry name" value="METALLOPROTEASE"/>
    <property type="match status" value="1"/>
</dbReference>
<gene>
    <name evidence="2" type="ORF">GCM10023091_07000</name>
</gene>
<comment type="caution">
    <text evidence="2">The sequence shown here is derived from an EMBL/GenBank/DDBJ whole genome shotgun (WGS) entry which is preliminary data.</text>
</comment>
<dbReference type="EMBL" id="BAABEY010000005">
    <property type="protein sequence ID" value="GAA4433439.1"/>
    <property type="molecule type" value="Genomic_DNA"/>
</dbReference>
<dbReference type="Pfam" id="PF05193">
    <property type="entry name" value="Peptidase_M16_C"/>
    <property type="match status" value="1"/>
</dbReference>
<feature type="domain" description="Peptidase M16 C-terminal" evidence="1">
    <location>
        <begin position="182"/>
        <end position="358"/>
    </location>
</feature>
<keyword evidence="3" id="KW-1185">Reference proteome</keyword>
<dbReference type="InterPro" id="IPR007863">
    <property type="entry name" value="Peptidase_M16_C"/>
</dbReference>
<sequence>MHNRTLPPPFKPVPAPVIPSSQKRILDNGVPLYWISIGDQEAIRIECIFPAENWTSPHPRESFFAIKMLMEGTRSRSSVQISQALDLYGAFTETVHTPDYFGISIYTMPRFLGNILPVVAEILDEASFPEKEWDNLINIVRQQLKVNLEQNSWLAASKFKSLLFGDHSRYGYSQNETDLNGIQLQDARNFYEGHIKTAPYLLFASGKVSDESVGLLEKYLGNRPLSPKTPATVPVLPATVPTGGPLRIEKPGSSQFTVRMGKRVPGRLHPDYFNMLVTNELLGGYFGSRLMKNIREEKGLTYGISSYLPALKDSAYFMIATDVNKEALTELSDEVRKELAALQTQPVSIQELEKVKNVMAGEFARSLGTAFEIGDLNQTTIICGLPEDFYANYLDRLRAVTVEDVQSTARQLFDADTLVEVIVG</sequence>
<proteinExistence type="predicted"/>
<protein>
    <submittedName>
        <fullName evidence="2">Pitrilysin family protein</fullName>
    </submittedName>
</protein>
<dbReference type="Gene3D" id="3.30.830.10">
    <property type="entry name" value="Metalloenzyme, LuxS/M16 peptidase-like"/>
    <property type="match status" value="2"/>
</dbReference>
<dbReference type="RefSeq" id="WP_345026661.1">
    <property type="nucleotide sequence ID" value="NZ_BAABEY010000005.1"/>
</dbReference>
<dbReference type="InterPro" id="IPR050361">
    <property type="entry name" value="MPP/UQCRC_Complex"/>
</dbReference>
<evidence type="ECO:0000313" key="3">
    <source>
        <dbReference type="Proteomes" id="UP001501508"/>
    </source>
</evidence>
<accession>A0ABP8LP29</accession>
<dbReference type="PANTHER" id="PTHR11851:SF224">
    <property type="entry name" value="PROCESSING PROTEASE"/>
    <property type="match status" value="1"/>
</dbReference>
<organism evidence="2 3">
    <name type="scientific">Ravibacter arvi</name>
    <dbReference type="NCBI Taxonomy" id="2051041"/>
    <lineage>
        <taxon>Bacteria</taxon>
        <taxon>Pseudomonadati</taxon>
        <taxon>Bacteroidota</taxon>
        <taxon>Cytophagia</taxon>
        <taxon>Cytophagales</taxon>
        <taxon>Spirosomataceae</taxon>
        <taxon>Ravibacter</taxon>
    </lineage>
</organism>
<dbReference type="Proteomes" id="UP001501508">
    <property type="component" value="Unassembled WGS sequence"/>
</dbReference>